<evidence type="ECO:0000256" key="5">
    <source>
        <dbReference type="ARBA" id="ARBA00022691"/>
    </source>
</evidence>
<evidence type="ECO:0000256" key="1">
    <source>
        <dbReference type="ARBA" id="ARBA00001541"/>
    </source>
</evidence>
<reference evidence="7 8" key="1">
    <citation type="submission" date="2019-07" db="EMBL/GenBank/DDBJ databases">
        <title>Insights of Desulfuromonas acetexigens electromicrobiology.</title>
        <authorList>
            <person name="Katuri K."/>
            <person name="Sapireddy V."/>
            <person name="Shaw D.R."/>
            <person name="Saikaly P."/>
        </authorList>
    </citation>
    <scope>NUCLEOTIDE SEQUENCE [LARGE SCALE GENOMIC DNA]</scope>
    <source>
        <strain evidence="7 8">2873</strain>
    </source>
</reference>
<comment type="catalytic activity">
    <reaction evidence="1">
        <text>L-glutamyl-[protein] + S-adenosyl-L-methionine = [protein]-L-glutamate 5-O-methyl ester + S-adenosyl-L-homocysteine</text>
        <dbReference type="Rhea" id="RHEA:24452"/>
        <dbReference type="Rhea" id="RHEA-COMP:10208"/>
        <dbReference type="Rhea" id="RHEA-COMP:10311"/>
        <dbReference type="ChEBI" id="CHEBI:29973"/>
        <dbReference type="ChEBI" id="CHEBI:57856"/>
        <dbReference type="ChEBI" id="CHEBI:59789"/>
        <dbReference type="ChEBI" id="CHEBI:82795"/>
        <dbReference type="EC" id="2.1.1.80"/>
    </reaction>
</comment>
<dbReference type="SUPFAM" id="SSF47757">
    <property type="entry name" value="Chemotaxis receptor methyltransferase CheR, N-terminal domain"/>
    <property type="match status" value="1"/>
</dbReference>
<name>A0A550JKW5_9BACT</name>
<dbReference type="EMBL" id="VJVV01000001">
    <property type="protein sequence ID" value="TRO83827.1"/>
    <property type="molecule type" value="Genomic_DNA"/>
</dbReference>
<feature type="domain" description="CheR-type methyltransferase" evidence="6">
    <location>
        <begin position="3"/>
        <end position="274"/>
    </location>
</feature>
<organism evidence="7 8">
    <name type="scientific">Trichloromonas acetexigens</name>
    <dbReference type="NCBI Taxonomy" id="38815"/>
    <lineage>
        <taxon>Bacteria</taxon>
        <taxon>Pseudomonadati</taxon>
        <taxon>Thermodesulfobacteriota</taxon>
        <taxon>Desulfuromonadia</taxon>
        <taxon>Desulfuromonadales</taxon>
        <taxon>Trichloromonadaceae</taxon>
        <taxon>Trichloromonas</taxon>
    </lineage>
</organism>
<evidence type="ECO:0000256" key="4">
    <source>
        <dbReference type="ARBA" id="ARBA00022679"/>
    </source>
</evidence>
<dbReference type="InterPro" id="IPR036804">
    <property type="entry name" value="CheR_N_sf"/>
</dbReference>
<dbReference type="SUPFAM" id="SSF53335">
    <property type="entry name" value="S-adenosyl-L-methionine-dependent methyltransferases"/>
    <property type="match status" value="1"/>
</dbReference>
<dbReference type="InterPro" id="IPR026024">
    <property type="entry name" value="Chemotaxis_MeTrfase_CheR"/>
</dbReference>
<dbReference type="InterPro" id="IPR022641">
    <property type="entry name" value="CheR_N"/>
</dbReference>
<dbReference type="PANTHER" id="PTHR24422:SF10">
    <property type="entry name" value="CHEMOTAXIS PROTEIN METHYLTRANSFERASE 2"/>
    <property type="match status" value="1"/>
</dbReference>
<dbReference type="SMART" id="SM00138">
    <property type="entry name" value="MeTrc"/>
    <property type="match status" value="1"/>
</dbReference>
<dbReference type="PROSITE" id="PS50123">
    <property type="entry name" value="CHER"/>
    <property type="match status" value="1"/>
</dbReference>
<dbReference type="GO" id="GO:0032259">
    <property type="term" value="P:methylation"/>
    <property type="evidence" value="ECO:0007669"/>
    <property type="project" value="UniProtKB-KW"/>
</dbReference>
<dbReference type="Gene3D" id="3.40.50.150">
    <property type="entry name" value="Vaccinia Virus protein VP39"/>
    <property type="match status" value="1"/>
</dbReference>
<evidence type="ECO:0000313" key="8">
    <source>
        <dbReference type="Proteomes" id="UP000317155"/>
    </source>
</evidence>
<protein>
    <recommendedName>
        <fullName evidence="2">protein-glutamate O-methyltransferase</fullName>
        <ecNumber evidence="2">2.1.1.80</ecNumber>
    </recommendedName>
</protein>
<dbReference type="EC" id="2.1.1.80" evidence="2"/>
<dbReference type="PIRSF" id="PIRSF000410">
    <property type="entry name" value="CheR"/>
    <property type="match status" value="1"/>
</dbReference>
<proteinExistence type="predicted"/>
<dbReference type="InterPro" id="IPR022642">
    <property type="entry name" value="CheR_C"/>
</dbReference>
<dbReference type="RefSeq" id="WP_092052593.1">
    <property type="nucleotide sequence ID" value="NZ_FOJJ01000001.1"/>
</dbReference>
<accession>A0A550JKW5</accession>
<evidence type="ECO:0000259" key="6">
    <source>
        <dbReference type="PROSITE" id="PS50123"/>
    </source>
</evidence>
<dbReference type="InterPro" id="IPR050903">
    <property type="entry name" value="Bact_Chemotaxis_MeTrfase"/>
</dbReference>
<dbReference type="OrthoDB" id="9786165at2"/>
<evidence type="ECO:0000256" key="2">
    <source>
        <dbReference type="ARBA" id="ARBA00012534"/>
    </source>
</evidence>
<dbReference type="PANTHER" id="PTHR24422">
    <property type="entry name" value="CHEMOTAXIS PROTEIN METHYLTRANSFERASE"/>
    <property type="match status" value="1"/>
</dbReference>
<keyword evidence="5" id="KW-0949">S-adenosyl-L-methionine</keyword>
<sequence length="292" mass="34267">MLFLTPEISMSDEEFRQLKDLVYAHSGLHFGPDSKYLLERRLGKRLQALQLKSFKDYYYYLRYHKNKDDEFTEVINTLTTNETYFFREDFQLKTFVKEILPEIRAKKELIGDKKIRIWSAGCSSGEEPYTLAMLILDQGLFDGWQIDIVGTDISQRVLQIARKGIYGQSSFRSTDARYLRKYFTEVDGKYRINDQIKNLVSISHLNLFDFPRVALLGKVDIIFCRNVIIYFDLPAKKKVIDSFYSRLKPEGFLLLGHSESLMNITTSFALRHFQHDMVYQRPALSFTPGERP</sequence>
<dbReference type="Gene3D" id="1.10.155.10">
    <property type="entry name" value="Chemotaxis receptor methyltransferase CheR, N-terminal domain"/>
    <property type="match status" value="1"/>
</dbReference>
<keyword evidence="4 7" id="KW-0808">Transferase</keyword>
<dbReference type="Proteomes" id="UP000317155">
    <property type="component" value="Unassembled WGS sequence"/>
</dbReference>
<evidence type="ECO:0000256" key="3">
    <source>
        <dbReference type="ARBA" id="ARBA00022603"/>
    </source>
</evidence>
<comment type="caution">
    <text evidence="7">The sequence shown here is derived from an EMBL/GenBank/DDBJ whole genome shotgun (WGS) entry which is preliminary data.</text>
</comment>
<dbReference type="Pfam" id="PF01739">
    <property type="entry name" value="CheR"/>
    <property type="match status" value="1"/>
</dbReference>
<gene>
    <name evidence="7" type="ORF">FL622_01185</name>
</gene>
<dbReference type="PRINTS" id="PR00996">
    <property type="entry name" value="CHERMTFRASE"/>
</dbReference>
<dbReference type="InterPro" id="IPR029063">
    <property type="entry name" value="SAM-dependent_MTases_sf"/>
</dbReference>
<dbReference type="AlphaFoldDB" id="A0A550JKW5"/>
<dbReference type="GO" id="GO:0008983">
    <property type="term" value="F:protein-glutamate O-methyltransferase activity"/>
    <property type="evidence" value="ECO:0007669"/>
    <property type="project" value="UniProtKB-EC"/>
</dbReference>
<keyword evidence="8" id="KW-1185">Reference proteome</keyword>
<evidence type="ECO:0000313" key="7">
    <source>
        <dbReference type="EMBL" id="TRO83827.1"/>
    </source>
</evidence>
<dbReference type="InterPro" id="IPR000780">
    <property type="entry name" value="CheR_MeTrfase"/>
</dbReference>
<dbReference type="Pfam" id="PF03705">
    <property type="entry name" value="CheR_N"/>
    <property type="match status" value="1"/>
</dbReference>
<keyword evidence="3 7" id="KW-0489">Methyltransferase</keyword>
<dbReference type="CDD" id="cd02440">
    <property type="entry name" value="AdoMet_MTases"/>
    <property type="match status" value="1"/>
</dbReference>